<keyword evidence="4" id="KW-1185">Reference proteome</keyword>
<proteinExistence type="predicted"/>
<protein>
    <submittedName>
        <fullName evidence="3">Flagellar hook-length control protein FliK</fullName>
    </submittedName>
</protein>
<evidence type="ECO:0000313" key="4">
    <source>
        <dbReference type="Proteomes" id="UP001524499"/>
    </source>
</evidence>
<dbReference type="InterPro" id="IPR021136">
    <property type="entry name" value="Flagellar_hook_control-like_C"/>
</dbReference>
<accession>A0ABT1TLI1</accession>
<dbReference type="Pfam" id="PF02120">
    <property type="entry name" value="Flg_hook"/>
    <property type="match status" value="1"/>
</dbReference>
<keyword evidence="3" id="KW-0966">Cell projection</keyword>
<sequence>MQINLPLPAVPQAILNKIGDGGLNLKLNQLVEAKVLDTRIMLDTLTVKINDKTVNLRPNSAIELLPGQALKLQVVKLLPAPEFKIIAELLPGTAAQTAPQKAELPLLKLVNPPIAANPPANTGLNQLPPDQALRAVVIGFSGDKLTLQLPAAAEKAPLQLSLNAQQLIMLKPDGGEADPRTDPAGLKAGTPVSLRILNGGDNPMVALTAINASAAGEEVITNALKHLLPLQSSPTPLLNQLRHIMPQLRADASVSETLKQLAQEILLRIPGKTLLSDPEQLKHSVDQSGLFLESKLLQLLSGKADHLPRDDFKLKLSELIQLLSRELNGQAVDKPRDNLELLRDSLQKAHGALAKLTLDQLNSLPRDESSKQVWMLELPFFDEQQAQSVKIEIEQDKTGDAENSPKNWLVNITVTPPGLSTIHCTVSCYDGTVNTRFWSEAADTVLRINRHMDYLKLQFEKNGLSAGFMEAHQGQPAGSGGIKNPPVNLLNEKA</sequence>
<feature type="region of interest" description="Disordered" evidence="1">
    <location>
        <begin position="474"/>
        <end position="494"/>
    </location>
</feature>
<dbReference type="EMBL" id="JANIBJ010000059">
    <property type="protein sequence ID" value="MCQ8106326.1"/>
    <property type="molecule type" value="Genomic_DNA"/>
</dbReference>
<feature type="domain" description="Flagellar hook-length control protein-like C-terminal" evidence="2">
    <location>
        <begin position="400"/>
        <end position="477"/>
    </location>
</feature>
<name>A0ABT1TLI1_9GAMM</name>
<evidence type="ECO:0000259" key="2">
    <source>
        <dbReference type="Pfam" id="PF02120"/>
    </source>
</evidence>
<evidence type="ECO:0000313" key="3">
    <source>
        <dbReference type="EMBL" id="MCQ8106326.1"/>
    </source>
</evidence>
<keyword evidence="3" id="KW-0969">Cilium</keyword>
<evidence type="ECO:0000256" key="1">
    <source>
        <dbReference type="SAM" id="MobiDB-lite"/>
    </source>
</evidence>
<dbReference type="Proteomes" id="UP001524499">
    <property type="component" value="Unassembled WGS sequence"/>
</dbReference>
<gene>
    <name evidence="3" type="ORF">NP590_19640</name>
</gene>
<comment type="caution">
    <text evidence="3">The sequence shown here is derived from an EMBL/GenBank/DDBJ whole genome shotgun (WGS) entry which is preliminary data.</text>
</comment>
<reference evidence="3 4" key="1">
    <citation type="submission" date="2022-07" db="EMBL/GenBank/DDBJ databases">
        <title>Methylomonas rivi sp. nov., Methylomonas rosea sp. nov., Methylomonas aureus sp. nov. and Methylomonas subterranea sp. nov., four novel methanotrophs isolated from a freshwater creek and the deep terrestrial subsurface.</title>
        <authorList>
            <person name="Abin C."/>
            <person name="Sankaranarayanan K."/>
            <person name="Garner C."/>
            <person name="Sindelar R."/>
            <person name="Kotary K."/>
            <person name="Garner R."/>
            <person name="Barclay S."/>
            <person name="Lawson P."/>
            <person name="Krumholz L."/>
        </authorList>
    </citation>
    <scope>NUCLEOTIDE SEQUENCE [LARGE SCALE GENOMIC DNA]</scope>
    <source>
        <strain evidence="3 4">SURF-2</strain>
    </source>
</reference>
<dbReference type="RefSeq" id="WP_256604424.1">
    <property type="nucleotide sequence ID" value="NZ_JANIBJ010000059.1"/>
</dbReference>
<organism evidence="3 4">
    <name type="scientific">Methylomonas subterranea</name>
    <dbReference type="NCBI Taxonomy" id="2952225"/>
    <lineage>
        <taxon>Bacteria</taxon>
        <taxon>Pseudomonadati</taxon>
        <taxon>Pseudomonadota</taxon>
        <taxon>Gammaproteobacteria</taxon>
        <taxon>Methylococcales</taxon>
        <taxon>Methylococcaceae</taxon>
        <taxon>Methylomonas</taxon>
    </lineage>
</organism>
<keyword evidence="3" id="KW-0282">Flagellum</keyword>